<protein>
    <recommendedName>
        <fullName evidence="5">Secreted protein</fullName>
    </recommendedName>
</protein>
<dbReference type="Proteomes" id="UP001454036">
    <property type="component" value="Unassembled WGS sequence"/>
</dbReference>
<evidence type="ECO:0000256" key="2">
    <source>
        <dbReference type="SAM" id="SignalP"/>
    </source>
</evidence>
<feature type="region of interest" description="Disordered" evidence="1">
    <location>
        <begin position="24"/>
        <end position="92"/>
    </location>
</feature>
<dbReference type="EMBL" id="BAABME010001473">
    <property type="protein sequence ID" value="GAA0149813.1"/>
    <property type="molecule type" value="Genomic_DNA"/>
</dbReference>
<keyword evidence="2" id="KW-0732">Signal</keyword>
<sequence>MPLYVSYFVVLLQRLTYLVSMASCESSGQSQSKPRSMTVKEQDQSMNWSNSPNYRTGGVTNQNEKQREKGDRCNGGDALTNQKGCALENADE</sequence>
<proteinExistence type="predicted"/>
<organism evidence="3 4">
    <name type="scientific">Lithospermum erythrorhizon</name>
    <name type="common">Purple gromwell</name>
    <name type="synonym">Lithospermum officinale var. erythrorhizon</name>
    <dbReference type="NCBI Taxonomy" id="34254"/>
    <lineage>
        <taxon>Eukaryota</taxon>
        <taxon>Viridiplantae</taxon>
        <taxon>Streptophyta</taxon>
        <taxon>Embryophyta</taxon>
        <taxon>Tracheophyta</taxon>
        <taxon>Spermatophyta</taxon>
        <taxon>Magnoliopsida</taxon>
        <taxon>eudicotyledons</taxon>
        <taxon>Gunneridae</taxon>
        <taxon>Pentapetalae</taxon>
        <taxon>asterids</taxon>
        <taxon>lamiids</taxon>
        <taxon>Boraginales</taxon>
        <taxon>Boraginaceae</taxon>
        <taxon>Boraginoideae</taxon>
        <taxon>Lithospermeae</taxon>
        <taxon>Lithospermum</taxon>
    </lineage>
</organism>
<gene>
    <name evidence="3" type="ORF">LIER_08898</name>
</gene>
<keyword evidence="4" id="KW-1185">Reference proteome</keyword>
<feature type="compositionally biased region" description="Basic and acidic residues" evidence="1">
    <location>
        <begin position="64"/>
        <end position="74"/>
    </location>
</feature>
<comment type="caution">
    <text evidence="3">The sequence shown here is derived from an EMBL/GenBank/DDBJ whole genome shotgun (WGS) entry which is preliminary data.</text>
</comment>
<evidence type="ECO:0000256" key="1">
    <source>
        <dbReference type="SAM" id="MobiDB-lite"/>
    </source>
</evidence>
<feature type="compositionally biased region" description="Polar residues" evidence="1">
    <location>
        <begin position="24"/>
        <end position="35"/>
    </location>
</feature>
<evidence type="ECO:0000313" key="3">
    <source>
        <dbReference type="EMBL" id="GAA0149813.1"/>
    </source>
</evidence>
<feature type="signal peptide" evidence="2">
    <location>
        <begin position="1"/>
        <end position="24"/>
    </location>
</feature>
<dbReference type="AlphaFoldDB" id="A0AAV3PEZ9"/>
<reference evidence="3 4" key="1">
    <citation type="submission" date="2024-01" db="EMBL/GenBank/DDBJ databases">
        <title>The complete chloroplast genome sequence of Lithospermum erythrorhizon: insights into the phylogenetic relationship among Boraginaceae species and the maternal lineages of purple gromwells.</title>
        <authorList>
            <person name="Okada T."/>
            <person name="Watanabe K."/>
        </authorList>
    </citation>
    <scope>NUCLEOTIDE SEQUENCE [LARGE SCALE GENOMIC DNA]</scope>
</reference>
<feature type="compositionally biased region" description="Polar residues" evidence="1">
    <location>
        <begin position="44"/>
        <end position="63"/>
    </location>
</feature>
<name>A0AAV3PEZ9_LITER</name>
<accession>A0AAV3PEZ9</accession>
<evidence type="ECO:0000313" key="4">
    <source>
        <dbReference type="Proteomes" id="UP001454036"/>
    </source>
</evidence>
<feature type="chain" id="PRO_5044022356" description="Secreted protein" evidence="2">
    <location>
        <begin position="25"/>
        <end position="92"/>
    </location>
</feature>
<evidence type="ECO:0008006" key="5">
    <source>
        <dbReference type="Google" id="ProtNLM"/>
    </source>
</evidence>